<evidence type="ECO:0000313" key="2">
    <source>
        <dbReference type="EMBL" id="BAT75481.1"/>
    </source>
</evidence>
<dbReference type="AlphaFoldDB" id="A0A0S3R4I7"/>
<dbReference type="InterPro" id="IPR041577">
    <property type="entry name" value="RT_RNaseH_2"/>
</dbReference>
<sequence length="74" mass="8553">MNRPVPGEDLHVFLGVSESAISVVLTQERPQPRLVYFVSRTLLDAETRYQQVEKVALALLNASRRLWPYFQSHQ</sequence>
<organism evidence="2 3">
    <name type="scientific">Vigna angularis var. angularis</name>
    <dbReference type="NCBI Taxonomy" id="157739"/>
    <lineage>
        <taxon>Eukaryota</taxon>
        <taxon>Viridiplantae</taxon>
        <taxon>Streptophyta</taxon>
        <taxon>Embryophyta</taxon>
        <taxon>Tracheophyta</taxon>
        <taxon>Spermatophyta</taxon>
        <taxon>Magnoliopsida</taxon>
        <taxon>eudicotyledons</taxon>
        <taxon>Gunneridae</taxon>
        <taxon>Pentapetalae</taxon>
        <taxon>rosids</taxon>
        <taxon>fabids</taxon>
        <taxon>Fabales</taxon>
        <taxon>Fabaceae</taxon>
        <taxon>Papilionoideae</taxon>
        <taxon>50 kb inversion clade</taxon>
        <taxon>NPAAA clade</taxon>
        <taxon>indigoferoid/millettioid clade</taxon>
        <taxon>Phaseoleae</taxon>
        <taxon>Vigna</taxon>
    </lineage>
</organism>
<protein>
    <recommendedName>
        <fullName evidence="1">Reverse transcriptase/retrotransposon-derived protein RNase H-like domain-containing protein</fullName>
    </recommendedName>
</protein>
<evidence type="ECO:0000313" key="3">
    <source>
        <dbReference type="Proteomes" id="UP000291084"/>
    </source>
</evidence>
<dbReference type="Proteomes" id="UP000291084">
    <property type="component" value="Chromosome 1"/>
</dbReference>
<dbReference type="SUPFAM" id="SSF56672">
    <property type="entry name" value="DNA/RNA polymerases"/>
    <property type="match status" value="1"/>
</dbReference>
<dbReference type="InterPro" id="IPR043502">
    <property type="entry name" value="DNA/RNA_pol_sf"/>
</dbReference>
<feature type="non-terminal residue" evidence="2">
    <location>
        <position position="74"/>
    </location>
</feature>
<dbReference type="PANTHER" id="PTHR48475:SF2">
    <property type="entry name" value="RIBONUCLEASE H"/>
    <property type="match status" value="1"/>
</dbReference>
<dbReference type="PANTHER" id="PTHR48475">
    <property type="entry name" value="RIBONUCLEASE H"/>
    <property type="match status" value="1"/>
</dbReference>
<name>A0A0S3R4I7_PHAAN</name>
<accession>A0A0S3R4I7</accession>
<dbReference type="EMBL" id="AP015034">
    <property type="protein sequence ID" value="BAT75481.1"/>
    <property type="molecule type" value="Genomic_DNA"/>
</dbReference>
<gene>
    <name evidence="2" type="primary">Vigan.01G334900</name>
    <name evidence="2" type="ORF">VIGAN_01334900</name>
</gene>
<evidence type="ECO:0000259" key="1">
    <source>
        <dbReference type="Pfam" id="PF17919"/>
    </source>
</evidence>
<reference evidence="2 3" key="1">
    <citation type="journal article" date="2015" name="Sci. Rep.">
        <title>The power of single molecule real-time sequencing technology in the de novo assembly of a eukaryotic genome.</title>
        <authorList>
            <person name="Sakai H."/>
            <person name="Naito K."/>
            <person name="Ogiso-Tanaka E."/>
            <person name="Takahashi Y."/>
            <person name="Iseki K."/>
            <person name="Muto C."/>
            <person name="Satou K."/>
            <person name="Teruya K."/>
            <person name="Shiroma A."/>
            <person name="Shimoji M."/>
            <person name="Hirano T."/>
            <person name="Itoh T."/>
            <person name="Kaga A."/>
            <person name="Tomooka N."/>
        </authorList>
    </citation>
    <scope>NUCLEOTIDE SEQUENCE [LARGE SCALE GENOMIC DNA]</scope>
    <source>
        <strain evidence="3">cv. Shumari</strain>
    </source>
</reference>
<dbReference type="OrthoDB" id="1938451at2759"/>
<dbReference type="Pfam" id="PF17919">
    <property type="entry name" value="RT_RNaseH_2"/>
    <property type="match status" value="1"/>
</dbReference>
<keyword evidence="3" id="KW-1185">Reference proteome</keyword>
<feature type="domain" description="Reverse transcriptase/retrotransposon-derived protein RNase H-like" evidence="1">
    <location>
        <begin position="3"/>
        <end position="73"/>
    </location>
</feature>
<proteinExistence type="predicted"/>